<dbReference type="EMBL" id="JAMYWD010000006">
    <property type="protein sequence ID" value="KAJ4968366.1"/>
    <property type="molecule type" value="Genomic_DNA"/>
</dbReference>
<organism evidence="1 2">
    <name type="scientific">Protea cynaroides</name>
    <dbReference type="NCBI Taxonomy" id="273540"/>
    <lineage>
        <taxon>Eukaryota</taxon>
        <taxon>Viridiplantae</taxon>
        <taxon>Streptophyta</taxon>
        <taxon>Embryophyta</taxon>
        <taxon>Tracheophyta</taxon>
        <taxon>Spermatophyta</taxon>
        <taxon>Magnoliopsida</taxon>
        <taxon>Proteales</taxon>
        <taxon>Proteaceae</taxon>
        <taxon>Protea</taxon>
    </lineage>
</organism>
<gene>
    <name evidence="1" type="ORF">NE237_015067</name>
</gene>
<name>A0A9Q0KD75_9MAGN</name>
<sequence length="108" mass="12375">MIKTQSPLLNYMKPTISSDAKKIKEHLHIIPHVNSDSRRQTSVLTLNFSAFQNFQSEFLDVLCNLLSLHFLVFGNSSLALLVERHPRSCYLRLIRCSVSCSSPCFEFD</sequence>
<evidence type="ECO:0000313" key="1">
    <source>
        <dbReference type="EMBL" id="KAJ4968366.1"/>
    </source>
</evidence>
<protein>
    <submittedName>
        <fullName evidence="1">Uncharacterized protein</fullName>
    </submittedName>
</protein>
<dbReference type="Proteomes" id="UP001141806">
    <property type="component" value="Unassembled WGS sequence"/>
</dbReference>
<proteinExistence type="predicted"/>
<comment type="caution">
    <text evidence="1">The sequence shown here is derived from an EMBL/GenBank/DDBJ whole genome shotgun (WGS) entry which is preliminary data.</text>
</comment>
<evidence type="ECO:0000313" key="2">
    <source>
        <dbReference type="Proteomes" id="UP001141806"/>
    </source>
</evidence>
<accession>A0A9Q0KD75</accession>
<dbReference type="AlphaFoldDB" id="A0A9Q0KD75"/>
<reference evidence="1" key="1">
    <citation type="journal article" date="2023" name="Plant J.">
        <title>The genome of the king protea, Protea cynaroides.</title>
        <authorList>
            <person name="Chang J."/>
            <person name="Duong T.A."/>
            <person name="Schoeman C."/>
            <person name="Ma X."/>
            <person name="Roodt D."/>
            <person name="Barker N."/>
            <person name="Li Z."/>
            <person name="Van de Peer Y."/>
            <person name="Mizrachi E."/>
        </authorList>
    </citation>
    <scope>NUCLEOTIDE SEQUENCE</scope>
    <source>
        <tissue evidence="1">Young leaves</tissue>
    </source>
</reference>
<keyword evidence="2" id="KW-1185">Reference proteome</keyword>